<dbReference type="Proteomes" id="UP000050266">
    <property type="component" value="Unassembled WGS sequence"/>
</dbReference>
<dbReference type="AlphaFoldDB" id="A0A0Q0EXD6"/>
<dbReference type="InterPro" id="IPR011010">
    <property type="entry name" value="DNA_brk_join_enz"/>
</dbReference>
<evidence type="ECO:0000256" key="1">
    <source>
        <dbReference type="ARBA" id="ARBA00023172"/>
    </source>
</evidence>
<evidence type="ECO:0000313" key="3">
    <source>
        <dbReference type="EMBL" id="KPZ14909.1"/>
    </source>
</evidence>
<dbReference type="GO" id="GO:0006310">
    <property type="term" value="P:DNA recombination"/>
    <property type="evidence" value="ECO:0007669"/>
    <property type="project" value="UniProtKB-KW"/>
</dbReference>
<dbReference type="InterPro" id="IPR002104">
    <property type="entry name" value="Integrase_catalytic"/>
</dbReference>
<keyword evidence="1" id="KW-0233">DNA recombination</keyword>
<gene>
    <name evidence="3" type="ORF">ALO41_00509</name>
</gene>
<dbReference type="GO" id="GO:0015074">
    <property type="term" value="P:DNA integration"/>
    <property type="evidence" value="ECO:0007669"/>
    <property type="project" value="InterPro"/>
</dbReference>
<feature type="domain" description="Tyr recombinase" evidence="2">
    <location>
        <begin position="195"/>
        <end position="414"/>
    </location>
</feature>
<dbReference type="EMBL" id="LJRQ01000118">
    <property type="protein sequence ID" value="KPZ14909.1"/>
    <property type="molecule type" value="Genomic_DNA"/>
</dbReference>
<reference evidence="3 4" key="1">
    <citation type="submission" date="2015-09" db="EMBL/GenBank/DDBJ databases">
        <title>Genome announcement of multiple Pseudomonas syringae strains.</title>
        <authorList>
            <person name="Thakur S."/>
            <person name="Wang P.W."/>
            <person name="Gong Y."/>
            <person name="Weir B.S."/>
            <person name="Guttman D.S."/>
        </authorList>
    </citation>
    <scope>NUCLEOTIDE SEQUENCE [LARGE SCALE GENOMIC DNA]</scope>
    <source>
        <strain evidence="3 4">ICMP3962</strain>
    </source>
</reference>
<comment type="caution">
    <text evidence="3">The sequence shown here is derived from an EMBL/GenBank/DDBJ whole genome shotgun (WGS) entry which is preliminary data.</text>
</comment>
<dbReference type="Pfam" id="PF00589">
    <property type="entry name" value="Phage_integrase"/>
    <property type="match status" value="1"/>
</dbReference>
<dbReference type="PATRIC" id="fig|251720.4.peg.655"/>
<dbReference type="GO" id="GO:0003677">
    <property type="term" value="F:DNA binding"/>
    <property type="evidence" value="ECO:0007669"/>
    <property type="project" value="InterPro"/>
</dbReference>
<accession>A0A0Q0EXD6</accession>
<evidence type="ECO:0000259" key="2">
    <source>
        <dbReference type="PROSITE" id="PS51898"/>
    </source>
</evidence>
<dbReference type="Gene3D" id="1.10.443.10">
    <property type="entry name" value="Intergrase catalytic core"/>
    <property type="match status" value="1"/>
</dbReference>
<evidence type="ECO:0000313" key="4">
    <source>
        <dbReference type="Proteomes" id="UP000050266"/>
    </source>
</evidence>
<name>A0A0Q0EXD6_PSEA0</name>
<dbReference type="PROSITE" id="PS51898">
    <property type="entry name" value="TYR_RECOMBINASE"/>
    <property type="match status" value="1"/>
</dbReference>
<proteinExistence type="predicted"/>
<sequence>MRFYGCKIFVDAFSVFCNHVKVLSIGADMDISIRRFRGADGERFSVLVDGQGMPLFYPTLFATWVLRARSLAANSITNALNALKAFCAWEAHSGLSVESMLSRSELLDQNQIRDLCDFLQRSLLADKKQKVTPIKKKLKVVGVSVHYFRLSIVASYLEFLAHRQAPGVDDERIKKMVEAIKAHRPSKPQKSSQDRDEIHLTNDVLQVIEDALRPDAPNNPAKQYGVQLRNALVFFILKLTGIRRGELLNLRISDFDFGANTMSVVRRPDSIADMRKHQPTVKTLPRRLRIHPELMKRVYEYVSKQRIKVPGARRHDFLFITHKSGPTEGAPLSIGAFGKWMGALGDLVEGAGFHAHALRHNWNYEFSRIAEERGMSPEEEEKTRSYWMGWSETSGTAATYNVRRTKEKAQKAGLELQERYISREPGAGDE</sequence>
<organism evidence="3 4">
    <name type="scientific">Pseudomonas amygdali pv. ulmi</name>
    <dbReference type="NCBI Taxonomy" id="251720"/>
    <lineage>
        <taxon>Bacteria</taxon>
        <taxon>Pseudomonadati</taxon>
        <taxon>Pseudomonadota</taxon>
        <taxon>Gammaproteobacteria</taxon>
        <taxon>Pseudomonadales</taxon>
        <taxon>Pseudomonadaceae</taxon>
        <taxon>Pseudomonas</taxon>
        <taxon>Pseudomonas amygdali</taxon>
    </lineage>
</organism>
<dbReference type="CDD" id="cd00397">
    <property type="entry name" value="DNA_BRE_C"/>
    <property type="match status" value="1"/>
</dbReference>
<dbReference type="SUPFAM" id="SSF56349">
    <property type="entry name" value="DNA breaking-rejoining enzymes"/>
    <property type="match status" value="1"/>
</dbReference>
<protein>
    <submittedName>
        <fullName evidence="3">Phage integrase family protein</fullName>
    </submittedName>
</protein>
<dbReference type="InterPro" id="IPR013762">
    <property type="entry name" value="Integrase-like_cat_sf"/>
</dbReference>